<feature type="domain" description="Biogenesis factor required for ATP synthase 1-like C-terminal" evidence="2">
    <location>
        <begin position="134"/>
        <end position="269"/>
    </location>
</feature>
<name>A0A8J6XAJ4_9CYAN</name>
<gene>
    <name evidence="3" type="ORF">ICL16_01645</name>
</gene>
<protein>
    <submittedName>
        <fullName evidence="3">DUF3598 family protein</fullName>
    </submittedName>
</protein>
<dbReference type="Pfam" id="PF12204">
    <property type="entry name" value="DUF3598_N"/>
    <property type="match status" value="1"/>
</dbReference>
<dbReference type="GO" id="GO:0000918">
    <property type="term" value="P:division septum site selection"/>
    <property type="evidence" value="ECO:0007669"/>
    <property type="project" value="TreeGrafter"/>
</dbReference>
<accession>A0A8J6XAJ4</accession>
<proteinExistence type="predicted"/>
<dbReference type="EMBL" id="JACXAE010000009">
    <property type="protein sequence ID" value="MBD2770859.1"/>
    <property type="molecule type" value="Genomic_DNA"/>
</dbReference>
<dbReference type="AlphaFoldDB" id="A0A8J6XAJ4"/>
<dbReference type="PANTHER" id="PTHR33404:SF1">
    <property type="entry name" value="SLL0497 PROTEIN"/>
    <property type="match status" value="1"/>
</dbReference>
<reference evidence="3" key="1">
    <citation type="submission" date="2020-09" db="EMBL/GenBank/DDBJ databases">
        <title>Iningainema tapete sp. nov. (Scytonemataceae, Cyanobacteria) from greenhouses in central Florida (USA) produces two types of nodularin with biosynthetic potential for microcystin-LR and anabaenopeptins.</title>
        <authorList>
            <person name="Berthold D.E."/>
            <person name="Lefler F.W."/>
            <person name="Huang I.-S."/>
            <person name="Abdulla H."/>
            <person name="Zimba P.V."/>
            <person name="Laughinghouse H.D. IV."/>
        </authorList>
    </citation>
    <scope>NUCLEOTIDE SEQUENCE</scope>
    <source>
        <strain evidence="3">BLCCT55</strain>
    </source>
</reference>
<dbReference type="RefSeq" id="WP_190825143.1">
    <property type="nucleotide sequence ID" value="NZ_CAWPPI010000009.1"/>
</dbReference>
<dbReference type="SUPFAM" id="SSF50814">
    <property type="entry name" value="Lipocalins"/>
    <property type="match status" value="2"/>
</dbReference>
<evidence type="ECO:0000259" key="1">
    <source>
        <dbReference type="Pfam" id="PF12204"/>
    </source>
</evidence>
<dbReference type="GO" id="GO:0005886">
    <property type="term" value="C:plasma membrane"/>
    <property type="evidence" value="ECO:0007669"/>
    <property type="project" value="TreeGrafter"/>
</dbReference>
<dbReference type="Pfam" id="PF21053">
    <property type="entry name" value="BFA1_C"/>
    <property type="match status" value="1"/>
</dbReference>
<sequence>MNSQWEALLKNLGEWQGSFTRVSPQGELQKEIKSVVSLEGLNNNQTIRQIVRLQGQADLVLEYSSLGRSTLFFPNGAFSQGSIQLAPFTEFGAEFGLIHENRRLRLVQMFDKNLQLDKLTLIQEHLAGTQEVHRPQLTVDDLLGEWQGEAITVYPDWRSPDTYPTKMQLQLDSTGRLSQSLSFAGRTITSTATIKGSIIDFNQNPQNQVQVLLLPDGASATSPLKAQLRQPLFLELGWLIQPNLRQRMIRSYNDKGEWISLTLVTEHRVNAIV</sequence>
<dbReference type="InterPro" id="IPR012674">
    <property type="entry name" value="Calycin"/>
</dbReference>
<evidence type="ECO:0000313" key="3">
    <source>
        <dbReference type="EMBL" id="MBD2770859.1"/>
    </source>
</evidence>
<evidence type="ECO:0000313" key="4">
    <source>
        <dbReference type="Proteomes" id="UP000629098"/>
    </source>
</evidence>
<keyword evidence="4" id="KW-1185">Reference proteome</keyword>
<dbReference type="InterPro" id="IPR022017">
    <property type="entry name" value="BFA1-like_DUF3598"/>
</dbReference>
<dbReference type="Gene3D" id="2.40.128.20">
    <property type="match status" value="2"/>
</dbReference>
<dbReference type="Proteomes" id="UP000629098">
    <property type="component" value="Unassembled WGS sequence"/>
</dbReference>
<evidence type="ECO:0000259" key="2">
    <source>
        <dbReference type="Pfam" id="PF21053"/>
    </source>
</evidence>
<dbReference type="PANTHER" id="PTHR33404">
    <property type="entry name" value="CELL DIVISION TOPOLOGICAL SPECIFICITY FACTOR HOMOLOG, CHLOROPLASTIC"/>
    <property type="match status" value="1"/>
</dbReference>
<dbReference type="InterPro" id="IPR048378">
    <property type="entry name" value="BFA1-like_C"/>
</dbReference>
<organism evidence="3 4">
    <name type="scientific">Iningainema tapete BLCC-T55</name>
    <dbReference type="NCBI Taxonomy" id="2748662"/>
    <lineage>
        <taxon>Bacteria</taxon>
        <taxon>Bacillati</taxon>
        <taxon>Cyanobacteriota</taxon>
        <taxon>Cyanophyceae</taxon>
        <taxon>Nostocales</taxon>
        <taxon>Scytonemataceae</taxon>
        <taxon>Iningainema tapete</taxon>
    </lineage>
</organism>
<comment type="caution">
    <text evidence="3">The sequence shown here is derived from an EMBL/GenBank/DDBJ whole genome shotgun (WGS) entry which is preliminary data.</text>
</comment>
<feature type="domain" description="DUF3598" evidence="1">
    <location>
        <begin position="1"/>
        <end position="129"/>
    </location>
</feature>